<dbReference type="EMBL" id="JAGSPJ010000008">
    <property type="protein sequence ID" value="MBR7801698.1"/>
    <property type="molecule type" value="Genomic_DNA"/>
</dbReference>
<dbReference type="SUPFAM" id="SSF159894">
    <property type="entry name" value="YgaC/TfoX-N like"/>
    <property type="match status" value="1"/>
</dbReference>
<sequence length="112" mass="12790">MATDLHFVEFVVDQLRNIGTIRYRKMFGEYALYCDDTVVAFLCDNQFFLKPHPKLHAALENAIEAPPYPGAKNYLLLRDELEQAEKLSALIRLAKQVLPASQPKKSKKLPSK</sequence>
<gene>
    <name evidence="2" type="ORF">KDM90_16920</name>
</gene>
<reference evidence="2" key="1">
    <citation type="submission" date="2021-04" db="EMBL/GenBank/DDBJ databases">
        <title>novel species isolated from subtropical streams in China.</title>
        <authorList>
            <person name="Lu H."/>
        </authorList>
    </citation>
    <scope>NUCLEOTIDE SEQUENCE</scope>
    <source>
        <strain evidence="2">FT137W</strain>
    </source>
</reference>
<name>A0A941EAU1_9BURK</name>
<keyword evidence="3" id="KW-1185">Reference proteome</keyword>
<dbReference type="AlphaFoldDB" id="A0A941EAU1"/>
<comment type="caution">
    <text evidence="2">The sequence shown here is derived from an EMBL/GenBank/DDBJ whole genome shotgun (WGS) entry which is preliminary data.</text>
</comment>
<dbReference type="InterPro" id="IPR007076">
    <property type="entry name" value="TfoX_N"/>
</dbReference>
<evidence type="ECO:0000313" key="2">
    <source>
        <dbReference type="EMBL" id="MBR7801698.1"/>
    </source>
</evidence>
<dbReference type="RefSeq" id="WP_212676803.1">
    <property type="nucleotide sequence ID" value="NZ_JAGSPJ010000008.1"/>
</dbReference>
<evidence type="ECO:0000313" key="3">
    <source>
        <dbReference type="Proteomes" id="UP000678545"/>
    </source>
</evidence>
<organism evidence="2 3">
    <name type="scientific">Undibacterium fentianense</name>
    <dbReference type="NCBI Taxonomy" id="2828728"/>
    <lineage>
        <taxon>Bacteria</taxon>
        <taxon>Pseudomonadati</taxon>
        <taxon>Pseudomonadota</taxon>
        <taxon>Betaproteobacteria</taxon>
        <taxon>Burkholderiales</taxon>
        <taxon>Oxalobacteraceae</taxon>
        <taxon>Undibacterium</taxon>
    </lineage>
</organism>
<evidence type="ECO:0000259" key="1">
    <source>
        <dbReference type="Pfam" id="PF04993"/>
    </source>
</evidence>
<dbReference type="Pfam" id="PF04993">
    <property type="entry name" value="TfoX_N"/>
    <property type="match status" value="1"/>
</dbReference>
<feature type="domain" description="TfoX N-terminal" evidence="1">
    <location>
        <begin position="13"/>
        <end position="95"/>
    </location>
</feature>
<dbReference type="Proteomes" id="UP000678545">
    <property type="component" value="Unassembled WGS sequence"/>
</dbReference>
<protein>
    <submittedName>
        <fullName evidence="2">TfoX/Sxy family protein</fullName>
    </submittedName>
</protein>
<dbReference type="Gene3D" id="3.30.1460.30">
    <property type="entry name" value="YgaC/TfoX-N like chaperone"/>
    <property type="match status" value="1"/>
</dbReference>
<accession>A0A941EAU1</accession>
<proteinExistence type="predicted"/>